<name>A0ABD0KUF9_9CAEN</name>
<feature type="chain" id="PRO_5044772916" description="EGF-like domain-containing protein" evidence="1">
    <location>
        <begin position="20"/>
        <end position="234"/>
    </location>
</feature>
<evidence type="ECO:0000313" key="2">
    <source>
        <dbReference type="EMBL" id="KAK7490844.1"/>
    </source>
</evidence>
<reference evidence="2 3" key="1">
    <citation type="journal article" date="2023" name="Sci. Data">
        <title>Genome assembly of the Korean intertidal mud-creeper Batillaria attramentaria.</title>
        <authorList>
            <person name="Patra A.K."/>
            <person name="Ho P.T."/>
            <person name="Jun S."/>
            <person name="Lee S.J."/>
            <person name="Kim Y."/>
            <person name="Won Y.J."/>
        </authorList>
    </citation>
    <scope>NUCLEOTIDE SEQUENCE [LARGE SCALE GENOMIC DNA]</scope>
    <source>
        <strain evidence="2">Wonlab-2016</strain>
    </source>
</reference>
<protein>
    <recommendedName>
        <fullName evidence="4">EGF-like domain-containing protein</fullName>
    </recommendedName>
</protein>
<gene>
    <name evidence="2" type="ORF">BaRGS_00017900</name>
</gene>
<keyword evidence="3" id="KW-1185">Reference proteome</keyword>
<proteinExistence type="predicted"/>
<dbReference type="Proteomes" id="UP001519460">
    <property type="component" value="Unassembled WGS sequence"/>
</dbReference>
<evidence type="ECO:0000313" key="3">
    <source>
        <dbReference type="Proteomes" id="UP001519460"/>
    </source>
</evidence>
<comment type="caution">
    <text evidence="2">The sequence shown here is derived from an EMBL/GenBank/DDBJ whole genome shotgun (WGS) entry which is preliminary data.</text>
</comment>
<sequence>MVIRFSLLLVVLAMPILDASDGSCLRNEDCLVQDGALTTRVNGKTVDNSTFCCTNQSDYIDMTLVAPGNVTCHCTTAAEAAAAYADRTMGEGRACHWGADCEGVEEALAINGSAAYCCLGNEHQYVHVTHFGAEESVCRCYGSKLPTRDPGVYHVPGTNISKSSGESCSYNHDCGDFPSSLCLSSEATFCCYGSRGLETVNDPDSNITRCTCTNDFTGTRCASDPYPVLDPDAE</sequence>
<feature type="non-terminal residue" evidence="2">
    <location>
        <position position="234"/>
    </location>
</feature>
<organism evidence="2 3">
    <name type="scientific">Batillaria attramentaria</name>
    <dbReference type="NCBI Taxonomy" id="370345"/>
    <lineage>
        <taxon>Eukaryota</taxon>
        <taxon>Metazoa</taxon>
        <taxon>Spiralia</taxon>
        <taxon>Lophotrochozoa</taxon>
        <taxon>Mollusca</taxon>
        <taxon>Gastropoda</taxon>
        <taxon>Caenogastropoda</taxon>
        <taxon>Sorbeoconcha</taxon>
        <taxon>Cerithioidea</taxon>
        <taxon>Batillariidae</taxon>
        <taxon>Batillaria</taxon>
    </lineage>
</organism>
<dbReference type="AlphaFoldDB" id="A0ABD0KUF9"/>
<evidence type="ECO:0000256" key="1">
    <source>
        <dbReference type="SAM" id="SignalP"/>
    </source>
</evidence>
<dbReference type="EMBL" id="JACVVK020000122">
    <property type="protein sequence ID" value="KAK7490844.1"/>
    <property type="molecule type" value="Genomic_DNA"/>
</dbReference>
<feature type="signal peptide" evidence="1">
    <location>
        <begin position="1"/>
        <end position="19"/>
    </location>
</feature>
<accession>A0ABD0KUF9</accession>
<evidence type="ECO:0008006" key="4">
    <source>
        <dbReference type="Google" id="ProtNLM"/>
    </source>
</evidence>
<keyword evidence="1" id="KW-0732">Signal</keyword>